<dbReference type="Proteomes" id="UP000218160">
    <property type="component" value="Chromosome 1"/>
</dbReference>
<reference evidence="2" key="1">
    <citation type="submission" date="2017-04" db="EMBL/GenBank/DDBJ databases">
        <title>Genome evolution of the luminous symbionts of deep sea anglerfish.</title>
        <authorList>
            <person name="Hendry T.A."/>
        </authorList>
    </citation>
    <scope>NUCLEOTIDE SEQUENCE [LARGE SCALE GENOMIC DNA]</scope>
</reference>
<dbReference type="EMBL" id="CP020660">
    <property type="protein sequence ID" value="ATF09057.1"/>
    <property type="molecule type" value="Genomic_DNA"/>
</dbReference>
<organism evidence="1 2">
    <name type="scientific">Candidatus Enterovibrio altilux</name>
    <dbReference type="NCBI Taxonomy" id="1927128"/>
    <lineage>
        <taxon>Bacteria</taxon>
        <taxon>Pseudomonadati</taxon>
        <taxon>Pseudomonadota</taxon>
        <taxon>Gammaproteobacteria</taxon>
        <taxon>Vibrionales</taxon>
        <taxon>Vibrionaceae</taxon>
        <taxon>Enterovibrio</taxon>
    </lineage>
</organism>
<dbReference type="RefSeq" id="WP_256386978.1">
    <property type="nucleotide sequence ID" value="NZ_CP020660.1"/>
</dbReference>
<sequence length="44" mass="4820">MHLAVEINTHKIITAGLSALNVTDGEMLPNLLKHTPPKNQCNIK</sequence>
<evidence type="ECO:0000313" key="2">
    <source>
        <dbReference type="Proteomes" id="UP000218160"/>
    </source>
</evidence>
<dbReference type="AlphaFoldDB" id="A0A291B7W3"/>
<name>A0A291B7W3_9GAMM</name>
<evidence type="ECO:0000313" key="1">
    <source>
        <dbReference type="EMBL" id="ATF09057.1"/>
    </source>
</evidence>
<gene>
    <name evidence="1" type="ORF">BTN50_0530</name>
</gene>
<protein>
    <recommendedName>
        <fullName evidence="3">Mobile element protein</fullName>
    </recommendedName>
</protein>
<accession>A0A291B7W3</accession>
<evidence type="ECO:0008006" key="3">
    <source>
        <dbReference type="Google" id="ProtNLM"/>
    </source>
</evidence>
<dbReference type="KEGG" id="elux:BTN50_0530"/>
<proteinExistence type="predicted"/>
<keyword evidence="2" id="KW-1185">Reference proteome</keyword>